<evidence type="ECO:0000256" key="6">
    <source>
        <dbReference type="ARBA" id="ARBA00023136"/>
    </source>
</evidence>
<dbReference type="InterPro" id="IPR000425">
    <property type="entry name" value="MIP"/>
</dbReference>
<comment type="subcellular location">
    <subcellularLocation>
        <location evidence="1">Endomembrane system</location>
        <topology evidence="1">Multi-pass membrane protein</topology>
    </subcellularLocation>
</comment>
<dbReference type="InterPro" id="IPR022357">
    <property type="entry name" value="MIP_CS"/>
</dbReference>
<dbReference type="PANTHER" id="PTHR45665:SF9">
    <property type="entry name" value="AQUAPORIN-8"/>
    <property type="match status" value="1"/>
</dbReference>
<keyword evidence="11" id="KW-1185">Reference proteome</keyword>
<dbReference type="GO" id="GO:0015250">
    <property type="term" value="F:water channel activity"/>
    <property type="evidence" value="ECO:0007669"/>
    <property type="project" value="UniProtKB-ARBA"/>
</dbReference>
<sequence length="251" mass="26184">MPKLAVGRRDEATAPDAIKAATAEFIATFLFVFIGLGSISAYNKMYHEGLMTAAGLVAIALAHGFALVVTVASIANISGGHVNPAVTFGLLVGGHITIMRSVVYWVGQLLGAVLAAALLKWVIVSHEPVPAHTLAAGVSIWSGLTLEIVMTFALVFVVYATAVDPKRGSIGVVAPLAIGFTVLACSLVGLPYTGASMNPARSFGPALISWQWSRHWIYWLGPFIGGALAGAIYDGVFISEDSGTPAVAEEY</sequence>
<dbReference type="GO" id="GO:0005737">
    <property type="term" value="C:cytoplasm"/>
    <property type="evidence" value="ECO:0007669"/>
    <property type="project" value="UniProtKB-ARBA"/>
</dbReference>
<gene>
    <name evidence="10" type="ORF">R1flu_018043</name>
</gene>
<dbReference type="InterPro" id="IPR034294">
    <property type="entry name" value="Aquaporin_transptr"/>
</dbReference>
<dbReference type="Pfam" id="PF00230">
    <property type="entry name" value="MIP"/>
    <property type="match status" value="1"/>
</dbReference>
<protein>
    <submittedName>
        <fullName evidence="10">Uncharacterized protein</fullName>
    </submittedName>
</protein>
<reference evidence="10 11" key="1">
    <citation type="submission" date="2024-09" db="EMBL/GenBank/DDBJ databases">
        <title>Chromosome-scale assembly of Riccia fluitans.</title>
        <authorList>
            <person name="Paukszto L."/>
            <person name="Sawicki J."/>
            <person name="Karawczyk K."/>
            <person name="Piernik-Szablinska J."/>
            <person name="Szczecinska M."/>
            <person name="Mazdziarz M."/>
        </authorList>
    </citation>
    <scope>NUCLEOTIDE SEQUENCE [LARGE SCALE GENOMIC DNA]</scope>
    <source>
        <strain evidence="10">Rf_01</strain>
        <tissue evidence="10">Aerial parts of the thallus</tissue>
    </source>
</reference>
<dbReference type="PROSITE" id="PS00221">
    <property type="entry name" value="MIP"/>
    <property type="match status" value="1"/>
</dbReference>
<dbReference type="EMBL" id="JBHFFA010000001">
    <property type="protein sequence ID" value="KAL2649915.1"/>
    <property type="molecule type" value="Genomic_DNA"/>
</dbReference>
<dbReference type="GO" id="GO:0019755">
    <property type="term" value="P:one-carbon compound transport"/>
    <property type="evidence" value="ECO:0007669"/>
    <property type="project" value="UniProtKB-ARBA"/>
</dbReference>
<dbReference type="InterPro" id="IPR023271">
    <property type="entry name" value="Aquaporin-like"/>
</dbReference>
<evidence type="ECO:0000313" key="11">
    <source>
        <dbReference type="Proteomes" id="UP001605036"/>
    </source>
</evidence>
<dbReference type="GO" id="GO:0016020">
    <property type="term" value="C:membrane"/>
    <property type="evidence" value="ECO:0007669"/>
    <property type="project" value="UniProtKB-ARBA"/>
</dbReference>
<keyword evidence="3 8" id="KW-0812">Transmembrane</keyword>
<evidence type="ECO:0000256" key="1">
    <source>
        <dbReference type="ARBA" id="ARBA00004127"/>
    </source>
</evidence>
<organism evidence="10 11">
    <name type="scientific">Riccia fluitans</name>
    <dbReference type="NCBI Taxonomy" id="41844"/>
    <lineage>
        <taxon>Eukaryota</taxon>
        <taxon>Viridiplantae</taxon>
        <taxon>Streptophyta</taxon>
        <taxon>Embryophyta</taxon>
        <taxon>Marchantiophyta</taxon>
        <taxon>Marchantiopsida</taxon>
        <taxon>Marchantiidae</taxon>
        <taxon>Marchantiales</taxon>
        <taxon>Ricciaceae</taxon>
        <taxon>Riccia</taxon>
    </lineage>
</organism>
<comment type="similarity">
    <text evidence="7">Belongs to the MIP/aquaporin (TC 1.A.8) family. TIP (TC 1.A.8.10) subfamily.</text>
</comment>
<feature type="transmembrane region" description="Helical" evidence="9">
    <location>
        <begin position="172"/>
        <end position="195"/>
    </location>
</feature>
<dbReference type="AlphaFoldDB" id="A0ABD1ZF02"/>
<dbReference type="NCBIfam" id="TIGR00861">
    <property type="entry name" value="MIP"/>
    <property type="match status" value="1"/>
</dbReference>
<dbReference type="SUPFAM" id="SSF81338">
    <property type="entry name" value="Aquaporin-like"/>
    <property type="match status" value="1"/>
</dbReference>
<dbReference type="GO" id="GO:0012505">
    <property type="term" value="C:endomembrane system"/>
    <property type="evidence" value="ECO:0007669"/>
    <property type="project" value="UniProtKB-SubCell"/>
</dbReference>
<feature type="transmembrane region" description="Helical" evidence="9">
    <location>
        <begin position="134"/>
        <end position="160"/>
    </location>
</feature>
<evidence type="ECO:0000256" key="8">
    <source>
        <dbReference type="RuleBase" id="RU000477"/>
    </source>
</evidence>
<feature type="transmembrane region" description="Helical" evidence="9">
    <location>
        <begin position="102"/>
        <end position="122"/>
    </location>
</feature>
<evidence type="ECO:0000256" key="2">
    <source>
        <dbReference type="ARBA" id="ARBA00022448"/>
    </source>
</evidence>
<feature type="transmembrane region" description="Helical" evidence="9">
    <location>
        <begin position="54"/>
        <end position="82"/>
    </location>
</feature>
<feature type="transmembrane region" description="Helical" evidence="9">
    <location>
        <begin position="20"/>
        <end position="42"/>
    </location>
</feature>
<comment type="caution">
    <text evidence="10">The sequence shown here is derived from an EMBL/GenBank/DDBJ whole genome shotgun (WGS) entry which is preliminary data.</text>
</comment>
<name>A0ABD1ZF02_9MARC</name>
<evidence type="ECO:0000256" key="3">
    <source>
        <dbReference type="ARBA" id="ARBA00022692"/>
    </source>
</evidence>
<evidence type="ECO:0000256" key="9">
    <source>
        <dbReference type="SAM" id="Phobius"/>
    </source>
</evidence>
<keyword evidence="6 9" id="KW-0472">Membrane</keyword>
<feature type="transmembrane region" description="Helical" evidence="9">
    <location>
        <begin position="216"/>
        <end position="233"/>
    </location>
</feature>
<dbReference type="FunFam" id="1.20.1080.10:FF:000002">
    <property type="entry name" value="Probable aquaporin TIP1-1"/>
    <property type="match status" value="1"/>
</dbReference>
<keyword evidence="5 9" id="KW-1133">Transmembrane helix</keyword>
<dbReference type="PRINTS" id="PR00783">
    <property type="entry name" value="MINTRINSICP"/>
</dbReference>
<keyword evidence="2 8" id="KW-0813">Transport</keyword>
<evidence type="ECO:0000256" key="4">
    <source>
        <dbReference type="ARBA" id="ARBA00022737"/>
    </source>
</evidence>
<evidence type="ECO:0000256" key="7">
    <source>
        <dbReference type="ARBA" id="ARBA00038477"/>
    </source>
</evidence>
<dbReference type="Proteomes" id="UP001605036">
    <property type="component" value="Unassembled WGS sequence"/>
</dbReference>
<dbReference type="PANTHER" id="PTHR45665">
    <property type="entry name" value="AQUAPORIN-8"/>
    <property type="match status" value="1"/>
</dbReference>
<keyword evidence="4" id="KW-0677">Repeat</keyword>
<accession>A0ABD1ZF02</accession>
<evidence type="ECO:0000256" key="5">
    <source>
        <dbReference type="ARBA" id="ARBA00022989"/>
    </source>
</evidence>
<dbReference type="Gene3D" id="1.20.1080.10">
    <property type="entry name" value="Glycerol uptake facilitator protein"/>
    <property type="match status" value="1"/>
</dbReference>
<dbReference type="CDD" id="cd00333">
    <property type="entry name" value="MIP"/>
    <property type="match status" value="1"/>
</dbReference>
<proteinExistence type="inferred from homology"/>
<evidence type="ECO:0000313" key="10">
    <source>
        <dbReference type="EMBL" id="KAL2649915.1"/>
    </source>
</evidence>